<dbReference type="PANTHER" id="PTHR10730">
    <property type="entry name" value="PROCOLLAGEN-LYSINE,2-OXOGLUTARATE 5-DIOXYGENASE/GLYCOSYLTRANSFERASE 25 FAMILY MEMBER"/>
    <property type="match status" value="1"/>
</dbReference>
<dbReference type="InterPro" id="IPR057589">
    <property type="entry name" value="GT_PLOD"/>
</dbReference>
<proteinExistence type="predicted"/>
<dbReference type="GeneTree" id="ENSGT01030000234558"/>
<dbReference type="Pfam" id="PF25342">
    <property type="entry name" value="GT_PLOD"/>
    <property type="match status" value="1"/>
</dbReference>
<dbReference type="GO" id="GO:0005783">
    <property type="term" value="C:endoplasmic reticulum"/>
    <property type="evidence" value="ECO:0007669"/>
    <property type="project" value="TreeGrafter"/>
</dbReference>
<dbReference type="PANTHER" id="PTHR10730:SF5">
    <property type="entry name" value="PROCOLLAGEN-LYSINE,2-OXOGLUTARATE 5-DIOXYGENASE 1"/>
    <property type="match status" value="1"/>
</dbReference>
<sequence>MFGLKSVLLNCGEWQIKSPHSSKRGRESSASSEGSSLDINQDIIFPFSIRAKNCPSGMLLMWGLQEVSDNLLVFTVATKETEGFKRFRRSAQVFNYNLKVLGLGEEWHGREDQRIAGGQKIRHLKSALEAYAEKEDLVILFTESYDVIFASGPAEVLKKFKQAKSKVVFSSETLIYPDRRLEARYPVVQEGKRFLGSGGFIGYAPYLRQLVADWQGLDSESDQLFYTNVFLDPEKRKAINITLDHRCRIFQNLNGALDEVALKFENGQVRVRNLAFDTLPVVIHGNGPTKLQLNYLGNYIPQSWTFETGCTVCKEGLKNLSSLKEDSLPLTVVGIFIEQPTPFLDQFFKRLQLLRYPKKKIHLFIHNHEEHHLPQVSSFVEKYGQEYRSLKVMGPEDHLENAAARHLCMNLCKQNPACEYYFSLDAEVVLKNPDTLQILMEQNKFVIAPLVSRIGKLWSNFWGAVNPDGYYARSEDYRDIVQRRRIGLWNVPYVSSVYLVKGSILRSQLAQLDLFHHGKLDADMALCHNIREQVGAGKQENLSLVPKLTVYPVSPKIRPTPKVSPSLNFTHVPNYKLYPKISPNEDPIHSRVDR</sequence>
<dbReference type="InterPro" id="IPR029044">
    <property type="entry name" value="Nucleotide-diphossugar_trans"/>
</dbReference>
<organism evidence="2 3">
    <name type="scientific">Laticauda laticaudata</name>
    <name type="common">Blue-ringed sea krait</name>
    <name type="synonym">Blue-lipped sea krait</name>
    <dbReference type="NCBI Taxonomy" id="8630"/>
    <lineage>
        <taxon>Eukaryota</taxon>
        <taxon>Metazoa</taxon>
        <taxon>Chordata</taxon>
        <taxon>Craniata</taxon>
        <taxon>Vertebrata</taxon>
        <taxon>Euteleostomi</taxon>
        <taxon>Lepidosauria</taxon>
        <taxon>Squamata</taxon>
        <taxon>Bifurcata</taxon>
        <taxon>Unidentata</taxon>
        <taxon>Episquamata</taxon>
        <taxon>Toxicofera</taxon>
        <taxon>Serpentes</taxon>
        <taxon>Colubroidea</taxon>
        <taxon>Elapidae</taxon>
        <taxon>Laticaudinae</taxon>
        <taxon>Laticauda</taxon>
    </lineage>
</organism>
<dbReference type="SUPFAM" id="SSF53448">
    <property type="entry name" value="Nucleotide-diphospho-sugar transferases"/>
    <property type="match status" value="1"/>
</dbReference>
<feature type="domain" description="PLOD1-3-like GT" evidence="1">
    <location>
        <begin position="68"/>
        <end position="310"/>
    </location>
</feature>
<evidence type="ECO:0000259" key="1">
    <source>
        <dbReference type="Pfam" id="PF25342"/>
    </source>
</evidence>
<dbReference type="Ensembl" id="ENSLLTT00000001401.1">
    <property type="protein sequence ID" value="ENSLLTP00000001348.1"/>
    <property type="gene ID" value="ENSLLTG00000001034.1"/>
</dbReference>
<reference evidence="2" key="2">
    <citation type="submission" date="2025-09" db="UniProtKB">
        <authorList>
            <consortium name="Ensembl"/>
        </authorList>
    </citation>
    <scope>IDENTIFICATION</scope>
</reference>
<dbReference type="GO" id="GO:0008475">
    <property type="term" value="F:procollagen-lysine 5-dioxygenase activity"/>
    <property type="evidence" value="ECO:0007669"/>
    <property type="project" value="TreeGrafter"/>
</dbReference>
<evidence type="ECO:0000313" key="2">
    <source>
        <dbReference type="Ensembl" id="ENSLLTP00000001348.1"/>
    </source>
</evidence>
<dbReference type="AlphaFoldDB" id="A0A8C5RF16"/>
<dbReference type="Proteomes" id="UP000694406">
    <property type="component" value="Unplaced"/>
</dbReference>
<reference evidence="2" key="1">
    <citation type="submission" date="2025-08" db="UniProtKB">
        <authorList>
            <consortium name="Ensembl"/>
        </authorList>
    </citation>
    <scope>IDENTIFICATION</scope>
</reference>
<name>A0A8C5RF16_LATLA</name>
<protein>
    <submittedName>
        <fullName evidence="2">Procollagen-lysine,2-oxoglutarate 5-dioxygenase 1</fullName>
    </submittedName>
</protein>
<accession>A0A8C5RF16</accession>
<dbReference type="InterPro" id="IPR050757">
    <property type="entry name" value="Collagen_mod_GT25"/>
</dbReference>
<evidence type="ECO:0000313" key="3">
    <source>
        <dbReference type="Proteomes" id="UP000694406"/>
    </source>
</evidence>
<keyword evidence="3" id="KW-1185">Reference proteome</keyword>